<dbReference type="InterPro" id="IPR002347">
    <property type="entry name" value="SDR_fam"/>
</dbReference>
<evidence type="ECO:0008006" key="5">
    <source>
        <dbReference type="Google" id="ProtNLM"/>
    </source>
</evidence>
<evidence type="ECO:0000313" key="3">
    <source>
        <dbReference type="EMBL" id="KAH3819618.1"/>
    </source>
</evidence>
<dbReference type="InterPro" id="IPR036291">
    <property type="entry name" value="NAD(P)-bd_dom_sf"/>
</dbReference>
<dbReference type="AlphaFoldDB" id="A0A9D4JT16"/>
<organism evidence="3 4">
    <name type="scientific">Dreissena polymorpha</name>
    <name type="common">Zebra mussel</name>
    <name type="synonym">Mytilus polymorpha</name>
    <dbReference type="NCBI Taxonomy" id="45954"/>
    <lineage>
        <taxon>Eukaryota</taxon>
        <taxon>Metazoa</taxon>
        <taxon>Spiralia</taxon>
        <taxon>Lophotrochozoa</taxon>
        <taxon>Mollusca</taxon>
        <taxon>Bivalvia</taxon>
        <taxon>Autobranchia</taxon>
        <taxon>Heteroconchia</taxon>
        <taxon>Euheterodonta</taxon>
        <taxon>Imparidentia</taxon>
        <taxon>Neoheterodontei</taxon>
        <taxon>Myida</taxon>
        <taxon>Dreissenoidea</taxon>
        <taxon>Dreissenidae</taxon>
        <taxon>Dreissena</taxon>
    </lineage>
</organism>
<evidence type="ECO:0000313" key="4">
    <source>
        <dbReference type="Proteomes" id="UP000828390"/>
    </source>
</evidence>
<proteinExistence type="predicted"/>
<dbReference type="InterPro" id="IPR051468">
    <property type="entry name" value="Fungal_SecMetab_SDRs"/>
</dbReference>
<gene>
    <name evidence="3" type="ORF">DPMN_121357</name>
</gene>
<dbReference type="Gene3D" id="3.40.50.720">
    <property type="entry name" value="NAD(P)-binding Rossmann-like Domain"/>
    <property type="match status" value="1"/>
</dbReference>
<name>A0A9D4JT16_DREPO</name>
<accession>A0A9D4JT16</accession>
<keyword evidence="1" id="KW-0521">NADP</keyword>
<reference evidence="3" key="2">
    <citation type="submission" date="2020-11" db="EMBL/GenBank/DDBJ databases">
        <authorList>
            <person name="McCartney M.A."/>
            <person name="Auch B."/>
            <person name="Kono T."/>
            <person name="Mallez S."/>
            <person name="Becker A."/>
            <person name="Gohl D.M."/>
            <person name="Silverstein K.A.T."/>
            <person name="Koren S."/>
            <person name="Bechman K.B."/>
            <person name="Herman A."/>
            <person name="Abrahante J.E."/>
            <person name="Garbe J."/>
        </authorList>
    </citation>
    <scope>NUCLEOTIDE SEQUENCE</scope>
    <source>
        <strain evidence="3">Duluth1</strain>
        <tissue evidence="3">Whole animal</tissue>
    </source>
</reference>
<dbReference type="PANTHER" id="PTHR43544:SF7">
    <property type="entry name" value="NADB-LER2"/>
    <property type="match status" value="1"/>
</dbReference>
<protein>
    <recommendedName>
        <fullName evidence="5">C-factor</fullName>
    </recommendedName>
</protein>
<sequence>MAKVYEINAIGPLMVVKSFLPLLKQAASVDPAAPLSCNRAAIINISTSLASISGNTSIGFHGITSGFYGYRASKAALNMITTNMSLDLKNDGILATAIHPGWVKTDMGGPNALIDTVTSVTRVMAVMGKLQGEEGTGKFYNGDNGELLGW</sequence>
<dbReference type="Proteomes" id="UP000828390">
    <property type="component" value="Unassembled WGS sequence"/>
</dbReference>
<evidence type="ECO:0000256" key="1">
    <source>
        <dbReference type="ARBA" id="ARBA00022857"/>
    </source>
</evidence>
<comment type="caution">
    <text evidence="3">The sequence shown here is derived from an EMBL/GenBank/DDBJ whole genome shotgun (WGS) entry which is preliminary data.</text>
</comment>
<keyword evidence="4" id="KW-1185">Reference proteome</keyword>
<dbReference type="SUPFAM" id="SSF51735">
    <property type="entry name" value="NAD(P)-binding Rossmann-fold domains"/>
    <property type="match status" value="1"/>
</dbReference>
<dbReference type="GO" id="GO:0005737">
    <property type="term" value="C:cytoplasm"/>
    <property type="evidence" value="ECO:0007669"/>
    <property type="project" value="TreeGrafter"/>
</dbReference>
<keyword evidence="2" id="KW-0560">Oxidoreductase</keyword>
<dbReference type="PANTHER" id="PTHR43544">
    <property type="entry name" value="SHORT-CHAIN DEHYDROGENASE/REDUCTASE"/>
    <property type="match status" value="1"/>
</dbReference>
<dbReference type="Pfam" id="PF00106">
    <property type="entry name" value="adh_short"/>
    <property type="match status" value="1"/>
</dbReference>
<reference evidence="3" key="1">
    <citation type="journal article" date="2019" name="bioRxiv">
        <title>The Genome of the Zebra Mussel, Dreissena polymorpha: A Resource for Invasive Species Research.</title>
        <authorList>
            <person name="McCartney M.A."/>
            <person name="Auch B."/>
            <person name="Kono T."/>
            <person name="Mallez S."/>
            <person name="Zhang Y."/>
            <person name="Obille A."/>
            <person name="Becker A."/>
            <person name="Abrahante J.E."/>
            <person name="Garbe J."/>
            <person name="Badalamenti J.P."/>
            <person name="Herman A."/>
            <person name="Mangelson H."/>
            <person name="Liachko I."/>
            <person name="Sullivan S."/>
            <person name="Sone E.D."/>
            <person name="Koren S."/>
            <person name="Silverstein K.A.T."/>
            <person name="Beckman K.B."/>
            <person name="Gohl D.M."/>
        </authorList>
    </citation>
    <scope>NUCLEOTIDE SEQUENCE</scope>
    <source>
        <strain evidence="3">Duluth1</strain>
        <tissue evidence="3">Whole animal</tissue>
    </source>
</reference>
<dbReference type="GO" id="GO:0016491">
    <property type="term" value="F:oxidoreductase activity"/>
    <property type="evidence" value="ECO:0007669"/>
    <property type="project" value="UniProtKB-KW"/>
</dbReference>
<evidence type="ECO:0000256" key="2">
    <source>
        <dbReference type="ARBA" id="ARBA00023002"/>
    </source>
</evidence>
<dbReference type="EMBL" id="JAIWYP010000005">
    <property type="protein sequence ID" value="KAH3819618.1"/>
    <property type="molecule type" value="Genomic_DNA"/>
</dbReference>
<dbReference type="PRINTS" id="PR00081">
    <property type="entry name" value="GDHRDH"/>
</dbReference>